<reference evidence="1 2" key="1">
    <citation type="journal article" date="2018" name="Sci. Rep.">
        <title>Genomic signatures of local adaptation to the degree of environmental predictability in rotifers.</title>
        <authorList>
            <person name="Franch-Gras L."/>
            <person name="Hahn C."/>
            <person name="Garcia-Roger E.M."/>
            <person name="Carmona M.J."/>
            <person name="Serra M."/>
            <person name="Gomez A."/>
        </authorList>
    </citation>
    <scope>NUCLEOTIDE SEQUENCE [LARGE SCALE GENOMIC DNA]</scope>
    <source>
        <strain evidence="1">HYR1</strain>
    </source>
</reference>
<organism evidence="1 2">
    <name type="scientific">Brachionus plicatilis</name>
    <name type="common">Marine rotifer</name>
    <name type="synonym">Brachionus muelleri</name>
    <dbReference type="NCBI Taxonomy" id="10195"/>
    <lineage>
        <taxon>Eukaryota</taxon>
        <taxon>Metazoa</taxon>
        <taxon>Spiralia</taxon>
        <taxon>Gnathifera</taxon>
        <taxon>Rotifera</taxon>
        <taxon>Eurotatoria</taxon>
        <taxon>Monogononta</taxon>
        <taxon>Pseudotrocha</taxon>
        <taxon>Ploima</taxon>
        <taxon>Brachionidae</taxon>
        <taxon>Brachionus</taxon>
    </lineage>
</organism>
<dbReference type="EMBL" id="REGN01008299">
    <property type="protein sequence ID" value="RNA03922.1"/>
    <property type="molecule type" value="Genomic_DNA"/>
</dbReference>
<proteinExistence type="predicted"/>
<sequence>MFGEQIENNDSQTIDLIQQRIRMVIQYNQFDLLVKFDCYCTISDMVLLFFLQSSNHDSYQQFNRSTNFN</sequence>
<dbReference type="Proteomes" id="UP000276133">
    <property type="component" value="Unassembled WGS sequence"/>
</dbReference>
<evidence type="ECO:0000313" key="2">
    <source>
        <dbReference type="Proteomes" id="UP000276133"/>
    </source>
</evidence>
<accession>A0A3M7PXI2</accession>
<evidence type="ECO:0000313" key="1">
    <source>
        <dbReference type="EMBL" id="RNA03922.1"/>
    </source>
</evidence>
<dbReference type="AlphaFoldDB" id="A0A3M7PXI2"/>
<comment type="caution">
    <text evidence="1">The sequence shown here is derived from an EMBL/GenBank/DDBJ whole genome shotgun (WGS) entry which is preliminary data.</text>
</comment>
<keyword evidence="2" id="KW-1185">Reference proteome</keyword>
<protein>
    <submittedName>
        <fullName evidence="1">Uncharacterized protein</fullName>
    </submittedName>
</protein>
<name>A0A3M7PXI2_BRAPC</name>
<gene>
    <name evidence="1" type="ORF">BpHYR1_031557</name>
</gene>